<comment type="similarity">
    <text evidence="1">Belongs to the YciI family.</text>
</comment>
<gene>
    <name evidence="3" type="ORF">CJ203_07015</name>
</gene>
<organism evidence="3 4">
    <name type="scientific">Corynebacterium tuscaniense</name>
    <dbReference type="NCBI Taxonomy" id="302449"/>
    <lineage>
        <taxon>Bacteria</taxon>
        <taxon>Bacillati</taxon>
        <taxon>Actinomycetota</taxon>
        <taxon>Actinomycetes</taxon>
        <taxon>Mycobacteriales</taxon>
        <taxon>Corynebacteriaceae</taxon>
        <taxon>Corynebacterium</taxon>
    </lineage>
</organism>
<dbReference type="SUPFAM" id="SSF54909">
    <property type="entry name" value="Dimeric alpha+beta barrel"/>
    <property type="match status" value="1"/>
</dbReference>
<keyword evidence="4" id="KW-1185">Reference proteome</keyword>
<sequence>MTHFIATYTYGAQSLIDETRPAHRSFIARLKDQGNVIAAGPYGDGAESVIILRLPDGASLGDAAELLADDPYLTAGALADREFREWNPVINVWE</sequence>
<evidence type="ECO:0000313" key="4">
    <source>
        <dbReference type="Proteomes" id="UP000235836"/>
    </source>
</evidence>
<dbReference type="Gene3D" id="3.30.70.1060">
    <property type="entry name" value="Dimeric alpha+beta barrel"/>
    <property type="match status" value="1"/>
</dbReference>
<accession>A0A2N6T4A2</accession>
<dbReference type="RefSeq" id="WP_034661470.1">
    <property type="nucleotide sequence ID" value="NZ_PNHG01000009.1"/>
</dbReference>
<protein>
    <recommendedName>
        <fullName evidence="2">YCII-related domain-containing protein</fullName>
    </recommendedName>
</protein>
<proteinExistence type="inferred from homology"/>
<evidence type="ECO:0000256" key="1">
    <source>
        <dbReference type="ARBA" id="ARBA00007689"/>
    </source>
</evidence>
<name>A0A2N6T4A2_9CORY</name>
<dbReference type="InterPro" id="IPR005545">
    <property type="entry name" value="YCII"/>
</dbReference>
<feature type="domain" description="YCII-related" evidence="2">
    <location>
        <begin position="7"/>
        <end position="87"/>
    </location>
</feature>
<evidence type="ECO:0000259" key="2">
    <source>
        <dbReference type="Pfam" id="PF03795"/>
    </source>
</evidence>
<dbReference type="InterPro" id="IPR011008">
    <property type="entry name" value="Dimeric_a/b-barrel"/>
</dbReference>
<dbReference type="Proteomes" id="UP000235836">
    <property type="component" value="Unassembled WGS sequence"/>
</dbReference>
<comment type="caution">
    <text evidence="3">The sequence shown here is derived from an EMBL/GenBank/DDBJ whole genome shotgun (WGS) entry which is preliminary data.</text>
</comment>
<dbReference type="AlphaFoldDB" id="A0A2N6T4A2"/>
<dbReference type="Pfam" id="PF03795">
    <property type="entry name" value="YCII"/>
    <property type="match status" value="1"/>
</dbReference>
<dbReference type="EMBL" id="PNHG01000009">
    <property type="protein sequence ID" value="PMC64145.1"/>
    <property type="molecule type" value="Genomic_DNA"/>
</dbReference>
<evidence type="ECO:0000313" key="3">
    <source>
        <dbReference type="EMBL" id="PMC64145.1"/>
    </source>
</evidence>
<reference evidence="3 4" key="1">
    <citation type="submission" date="2017-09" db="EMBL/GenBank/DDBJ databases">
        <title>Bacterial strain isolated from the female urinary microbiota.</title>
        <authorList>
            <person name="Thomas-White K."/>
            <person name="Kumar N."/>
            <person name="Forster S."/>
            <person name="Putonti C."/>
            <person name="Lawley T."/>
            <person name="Wolfe A.J."/>
        </authorList>
    </citation>
    <scope>NUCLEOTIDE SEQUENCE [LARGE SCALE GENOMIC DNA]</scope>
    <source>
        <strain evidence="3 4">UMB0792</strain>
    </source>
</reference>